<keyword evidence="3 7" id="KW-0223">Dioxygenase</keyword>
<name>A9IBG7_BORPD</name>
<keyword evidence="2" id="KW-0479">Metal-binding</keyword>
<reference evidence="7 8" key="1">
    <citation type="journal article" date="2008" name="BMC Genomics">
        <title>The missing link: Bordetella petrii is endowed with both the metabolic versatility of environmental bacteria and virulence traits of pathogenic Bordetellae.</title>
        <authorList>
            <person name="Gross R."/>
            <person name="Guzman C.A."/>
            <person name="Sebaihia M."/>
            <person name="Martins Dos Santos V.A."/>
            <person name="Pieper D.H."/>
            <person name="Koebnik R."/>
            <person name="Lechner M."/>
            <person name="Bartels D."/>
            <person name="Buhrmester J."/>
            <person name="Choudhuri J.V."/>
            <person name="Ebensen T."/>
            <person name="Gaigalat L."/>
            <person name="Herrmann S."/>
            <person name="Khachane A.N."/>
            <person name="Larisch C."/>
            <person name="Link S."/>
            <person name="Linke B."/>
            <person name="Meyer F."/>
            <person name="Mormann S."/>
            <person name="Nakunst D."/>
            <person name="Rueckert C."/>
            <person name="Schneiker-Bekel S."/>
            <person name="Schulze K."/>
            <person name="Vorhoelter F.J."/>
            <person name="Yevsa T."/>
            <person name="Engle J.T."/>
            <person name="Goldman W.E."/>
            <person name="Puehler A."/>
            <person name="Goebel U.B."/>
            <person name="Goesmann A."/>
            <person name="Bloecker H."/>
            <person name="Kaiser O."/>
            <person name="Martinez-Arias R."/>
        </authorList>
    </citation>
    <scope>NUCLEOTIDE SEQUENCE [LARGE SCALE GENOMIC DNA]</scope>
    <source>
        <strain evidence="8">ATCC BAA-461 / DSM 12804 / CCUG 43448 / CIP 107267 / Se-1111R</strain>
    </source>
</reference>
<evidence type="ECO:0000259" key="6">
    <source>
        <dbReference type="Pfam" id="PF02668"/>
    </source>
</evidence>
<evidence type="ECO:0000256" key="2">
    <source>
        <dbReference type="ARBA" id="ARBA00022723"/>
    </source>
</evidence>
<dbReference type="eggNOG" id="COG2175">
    <property type="taxonomic scope" value="Bacteria"/>
</dbReference>
<dbReference type="InterPro" id="IPR042098">
    <property type="entry name" value="TauD-like_sf"/>
</dbReference>
<dbReference type="STRING" id="94624.Bpet1101"/>
<dbReference type="PANTHER" id="PTHR30468:SF1">
    <property type="entry name" value="ALPHA-KETOGLUTARATE-DEPENDENT SULFONATE DIOXYGENASE"/>
    <property type="match status" value="1"/>
</dbReference>
<keyword evidence="4 7" id="KW-0560">Oxidoreductase</keyword>
<evidence type="ECO:0000313" key="8">
    <source>
        <dbReference type="Proteomes" id="UP000001225"/>
    </source>
</evidence>
<comment type="similarity">
    <text evidence="1">Belongs to the TfdA dioxygenase family.</text>
</comment>
<dbReference type="GO" id="GO:0046872">
    <property type="term" value="F:metal ion binding"/>
    <property type="evidence" value="ECO:0007669"/>
    <property type="project" value="UniProtKB-KW"/>
</dbReference>
<dbReference type="Pfam" id="PF02668">
    <property type="entry name" value="TauD"/>
    <property type="match status" value="1"/>
</dbReference>
<dbReference type="GO" id="GO:0006790">
    <property type="term" value="P:sulfur compound metabolic process"/>
    <property type="evidence" value="ECO:0007669"/>
    <property type="project" value="TreeGrafter"/>
</dbReference>
<keyword evidence="5" id="KW-0408">Iron</keyword>
<dbReference type="InterPro" id="IPR051323">
    <property type="entry name" value="AtsK-like"/>
</dbReference>
<dbReference type="PANTHER" id="PTHR30468">
    <property type="entry name" value="ALPHA-KETOGLUTARATE-DEPENDENT SULFONATE DIOXYGENASE"/>
    <property type="match status" value="1"/>
</dbReference>
<dbReference type="GO" id="GO:0005737">
    <property type="term" value="C:cytoplasm"/>
    <property type="evidence" value="ECO:0007669"/>
    <property type="project" value="TreeGrafter"/>
</dbReference>
<evidence type="ECO:0000256" key="3">
    <source>
        <dbReference type="ARBA" id="ARBA00022964"/>
    </source>
</evidence>
<dbReference type="GO" id="GO:0000908">
    <property type="term" value="F:taurine dioxygenase activity"/>
    <property type="evidence" value="ECO:0007669"/>
    <property type="project" value="UniProtKB-EC"/>
</dbReference>
<proteinExistence type="inferred from homology"/>
<dbReference type="KEGG" id="bpt:Bpet1101"/>
<evidence type="ECO:0000256" key="1">
    <source>
        <dbReference type="ARBA" id="ARBA00005896"/>
    </source>
</evidence>
<dbReference type="SUPFAM" id="SSF51197">
    <property type="entry name" value="Clavaminate synthase-like"/>
    <property type="match status" value="1"/>
</dbReference>
<gene>
    <name evidence="7" type="ordered locus">Bpet1101</name>
</gene>
<dbReference type="InterPro" id="IPR003819">
    <property type="entry name" value="TauD/TfdA-like"/>
</dbReference>
<feature type="domain" description="TauD/TfdA-like" evidence="6">
    <location>
        <begin position="4"/>
        <end position="80"/>
    </location>
</feature>
<accession>A9IBG7</accession>
<organism evidence="7 8">
    <name type="scientific">Bordetella petrii (strain ATCC BAA-461 / DSM 12804 / CCUG 43448 / CIP 107267 / Se-1111R)</name>
    <dbReference type="NCBI Taxonomy" id="340100"/>
    <lineage>
        <taxon>Bacteria</taxon>
        <taxon>Pseudomonadati</taxon>
        <taxon>Pseudomonadota</taxon>
        <taxon>Betaproteobacteria</taxon>
        <taxon>Burkholderiales</taxon>
        <taxon>Alcaligenaceae</taxon>
        <taxon>Bordetella</taxon>
    </lineage>
</organism>
<dbReference type="AlphaFoldDB" id="A9IBG7"/>
<keyword evidence="8" id="KW-1185">Reference proteome</keyword>
<evidence type="ECO:0000256" key="5">
    <source>
        <dbReference type="ARBA" id="ARBA00023004"/>
    </source>
</evidence>
<evidence type="ECO:0000313" key="7">
    <source>
        <dbReference type="EMBL" id="CAP41433.1"/>
    </source>
</evidence>
<dbReference type="EMBL" id="AM902716">
    <property type="protein sequence ID" value="CAP41433.1"/>
    <property type="molecule type" value="Genomic_DNA"/>
</dbReference>
<protein>
    <submittedName>
        <fullName evidence="7">Alpha-ketoglutarate-dependent taurine dioxygenase</fullName>
        <ecNumber evidence="7">1.14.11.17</ecNumber>
    </submittedName>
</protein>
<dbReference type="Proteomes" id="UP000001225">
    <property type="component" value="Chromosome"/>
</dbReference>
<dbReference type="Gene3D" id="3.60.130.10">
    <property type="entry name" value="Clavaminate synthase-like"/>
    <property type="match status" value="1"/>
</dbReference>
<sequence length="97" mass="11105">MEPKKAIYVSEFASASIVGMTLAEAQPILRFLFEHSTQPEFTYRHSCQPGDLMIWDNRCAIHLALDDYDHGYARRLYRTTILGTPTGRLVDEKDLVT</sequence>
<dbReference type="EC" id="1.14.11.17" evidence="7"/>
<evidence type="ECO:0000256" key="4">
    <source>
        <dbReference type="ARBA" id="ARBA00023002"/>
    </source>
</evidence>